<evidence type="ECO:0000313" key="4">
    <source>
        <dbReference type="Proteomes" id="UP000623129"/>
    </source>
</evidence>
<proteinExistence type="predicted"/>
<feature type="compositionally biased region" description="Basic and acidic residues" evidence="1">
    <location>
        <begin position="90"/>
        <end position="100"/>
    </location>
</feature>
<evidence type="ECO:0000259" key="2">
    <source>
        <dbReference type="Pfam" id="PF24818"/>
    </source>
</evidence>
<dbReference type="EMBL" id="SWLB01000019">
    <property type="protein sequence ID" value="KAF3325831.1"/>
    <property type="molecule type" value="Genomic_DNA"/>
</dbReference>
<reference evidence="3" key="1">
    <citation type="submission" date="2020-01" db="EMBL/GenBank/DDBJ databases">
        <title>Genome sequence of Kobresia littledalei, the first chromosome-level genome in the family Cyperaceae.</title>
        <authorList>
            <person name="Qu G."/>
        </authorList>
    </citation>
    <scope>NUCLEOTIDE SEQUENCE</scope>
    <source>
        <strain evidence="3">C.B.Clarke</strain>
        <tissue evidence="3">Leaf</tissue>
    </source>
</reference>
<dbReference type="InterPro" id="IPR057939">
    <property type="entry name" value="TRF2_HOY1_PH"/>
</dbReference>
<dbReference type="Pfam" id="PF24818">
    <property type="entry name" value="PH_TRF2_HOY1"/>
    <property type="match status" value="1"/>
</dbReference>
<feature type="domain" description="TRF2/HOY1 PH-like" evidence="2">
    <location>
        <begin position="117"/>
        <end position="234"/>
    </location>
</feature>
<name>A0A833QPY6_9POAL</name>
<keyword evidence="4" id="KW-1185">Reference proteome</keyword>
<evidence type="ECO:0000256" key="1">
    <source>
        <dbReference type="SAM" id="MobiDB-lite"/>
    </source>
</evidence>
<dbReference type="OrthoDB" id="1516808at2759"/>
<feature type="region of interest" description="Disordered" evidence="1">
    <location>
        <begin position="88"/>
        <end position="112"/>
    </location>
</feature>
<protein>
    <recommendedName>
        <fullName evidence="2">TRF2/HOY1 PH-like domain-containing protein</fullName>
    </recommendedName>
</protein>
<comment type="caution">
    <text evidence="3">The sequence shown here is derived from an EMBL/GenBank/DDBJ whole genome shotgun (WGS) entry which is preliminary data.</text>
</comment>
<gene>
    <name evidence="3" type="ORF">FCM35_KLT08911</name>
</gene>
<feature type="compositionally biased region" description="Low complexity" evidence="1">
    <location>
        <begin position="101"/>
        <end position="110"/>
    </location>
</feature>
<dbReference type="AlphaFoldDB" id="A0A833QPY6"/>
<accession>A0A833QPY6</accession>
<dbReference type="Proteomes" id="UP000623129">
    <property type="component" value="Unassembled WGS sequence"/>
</dbReference>
<sequence>MVQLPNLGKVAVKSEREDYFDQDFGFTSKKPKIECPLPQQWSTEKSTVQPQELQHNLVSEPSPLGLRLKKSPSFLDFVQTKLSQSTSTSGERKLVKDGNRSKAGSCSSSSEKLKASNFPASFLRIGNWERVSRYEGDLVGKFYFAKHKLVWEVLDGGLKSKIEVQWSDIAAIKASFTEDRPETLEIVLSRQPLFFRETNPQPRKHTLWQATADFTGGQATIHRRHYLECQQGFMSRHFEKLGRCDPRLFELIQQPIINLDNPFFEHKPSIFEEEDKFNSTSFTNLRDTYQLPEPVSLILPSFDSSVSGTHAEMRESDSMVSNVNAHDQSCSSVIEHQATDRNTLSNMQILHDIQDLSNHFKVPGLRPSMSKSEIMNQIGHHIYKQLNNSSQNQPNTSNEDGLIKAQFEELAQHLLADSQNLTAATDEQYLMSRVNSLCSLIQKDGHENRDLVKNNIDSKADLIPNDSFGDLLMSLPRIASFPQFL</sequence>
<organism evidence="3 4">
    <name type="scientific">Carex littledalei</name>
    <dbReference type="NCBI Taxonomy" id="544730"/>
    <lineage>
        <taxon>Eukaryota</taxon>
        <taxon>Viridiplantae</taxon>
        <taxon>Streptophyta</taxon>
        <taxon>Embryophyta</taxon>
        <taxon>Tracheophyta</taxon>
        <taxon>Spermatophyta</taxon>
        <taxon>Magnoliopsida</taxon>
        <taxon>Liliopsida</taxon>
        <taxon>Poales</taxon>
        <taxon>Cyperaceae</taxon>
        <taxon>Cyperoideae</taxon>
        <taxon>Cariceae</taxon>
        <taxon>Carex</taxon>
        <taxon>Carex subgen. Euthyceras</taxon>
    </lineage>
</organism>
<dbReference type="PANTHER" id="PTHR33494:SF1">
    <property type="entry name" value="C2H2-TYPE DOMAIN-CONTAINING PROTEIN-RELATED"/>
    <property type="match status" value="1"/>
</dbReference>
<dbReference type="PANTHER" id="PTHR33494">
    <property type="entry name" value="OS02G0793800 PROTEIN"/>
    <property type="match status" value="1"/>
</dbReference>
<evidence type="ECO:0000313" key="3">
    <source>
        <dbReference type="EMBL" id="KAF3325831.1"/>
    </source>
</evidence>